<feature type="transmembrane region" description="Helical" evidence="1">
    <location>
        <begin position="59"/>
        <end position="79"/>
    </location>
</feature>
<evidence type="ECO:0000256" key="1">
    <source>
        <dbReference type="SAM" id="Phobius"/>
    </source>
</evidence>
<protein>
    <submittedName>
        <fullName evidence="2">Uncharacterized protein</fullName>
    </submittedName>
</protein>
<dbReference type="RefSeq" id="WP_110829506.1">
    <property type="nucleotide sequence ID" value="NZ_QKLU01000003.1"/>
</dbReference>
<organism evidence="2 3">
    <name type="scientific">Pedobacter nutrimenti</name>
    <dbReference type="NCBI Taxonomy" id="1241337"/>
    <lineage>
        <taxon>Bacteria</taxon>
        <taxon>Pseudomonadati</taxon>
        <taxon>Bacteroidota</taxon>
        <taxon>Sphingobacteriia</taxon>
        <taxon>Sphingobacteriales</taxon>
        <taxon>Sphingobacteriaceae</taxon>
        <taxon>Pedobacter</taxon>
    </lineage>
</organism>
<keyword evidence="1" id="KW-0472">Membrane</keyword>
<sequence>MKYLEKIQTLLPLGYLYLIVLGLLKEGIEYYQLGINILKYSSITDILISPISDVTSNPVLIVMIFSFFVFFYLGQLIVIKNSHKNWAKKILGQKRFSQDASKTEIRKAIFPFFMLFFAGELLMMFVGLGFGSGAKLALRIKQNNFTCDYRINFNSGKSADILLINMTSSYFFYVTKDDRNIKIAPVGTINNLELIDNKKLK</sequence>
<proteinExistence type="predicted"/>
<keyword evidence="1" id="KW-0812">Transmembrane</keyword>
<dbReference type="OrthoDB" id="1200238at2"/>
<feature type="transmembrane region" description="Helical" evidence="1">
    <location>
        <begin position="108"/>
        <end position="130"/>
    </location>
</feature>
<dbReference type="Proteomes" id="UP000248198">
    <property type="component" value="Unassembled WGS sequence"/>
</dbReference>
<gene>
    <name evidence="2" type="ORF">B0O44_103193</name>
</gene>
<accession>A0A318UHE4</accession>
<keyword evidence="3" id="KW-1185">Reference proteome</keyword>
<comment type="caution">
    <text evidence="2">The sequence shown here is derived from an EMBL/GenBank/DDBJ whole genome shotgun (WGS) entry which is preliminary data.</text>
</comment>
<reference evidence="2 3" key="1">
    <citation type="submission" date="2018-06" db="EMBL/GenBank/DDBJ databases">
        <title>Genomic Encyclopedia of Archaeal and Bacterial Type Strains, Phase II (KMG-II): from individual species to whole genera.</title>
        <authorList>
            <person name="Goeker M."/>
        </authorList>
    </citation>
    <scope>NUCLEOTIDE SEQUENCE [LARGE SCALE GENOMIC DNA]</scope>
    <source>
        <strain evidence="2 3">DSM 27372</strain>
    </source>
</reference>
<dbReference type="EMBL" id="QKLU01000003">
    <property type="protein sequence ID" value="PYF74747.1"/>
    <property type="molecule type" value="Genomic_DNA"/>
</dbReference>
<evidence type="ECO:0000313" key="3">
    <source>
        <dbReference type="Proteomes" id="UP000248198"/>
    </source>
</evidence>
<keyword evidence="1" id="KW-1133">Transmembrane helix</keyword>
<evidence type="ECO:0000313" key="2">
    <source>
        <dbReference type="EMBL" id="PYF74747.1"/>
    </source>
</evidence>
<dbReference type="AlphaFoldDB" id="A0A318UHE4"/>
<name>A0A318UHE4_9SPHI</name>
<feature type="transmembrane region" description="Helical" evidence="1">
    <location>
        <begin position="7"/>
        <end position="24"/>
    </location>
</feature>